<accession>A0A964BPT9</accession>
<dbReference type="EMBL" id="JADWDC010000008">
    <property type="protein sequence ID" value="MCC0176273.1"/>
    <property type="molecule type" value="Genomic_DNA"/>
</dbReference>
<evidence type="ECO:0000256" key="1">
    <source>
        <dbReference type="SAM" id="MobiDB-lite"/>
    </source>
</evidence>
<feature type="region of interest" description="Disordered" evidence="1">
    <location>
        <begin position="23"/>
        <end position="44"/>
    </location>
</feature>
<name>A0A964BPT9_9CYAN</name>
<proteinExistence type="predicted"/>
<dbReference type="RefSeq" id="WP_229639315.1">
    <property type="nucleotide sequence ID" value="NZ_JADWDC010000008.1"/>
</dbReference>
<feature type="compositionally biased region" description="Basic and acidic residues" evidence="1">
    <location>
        <begin position="24"/>
        <end position="38"/>
    </location>
</feature>
<sequence length="65" mass="7487">MSNNKSFWYVVRQEDGTCEVVESDWERAKTPEKSDHKSQWGSFNNEQEAIAKKIGLIRGGKCQPK</sequence>
<gene>
    <name evidence="2" type="ORF">I4641_04695</name>
</gene>
<protein>
    <recommendedName>
        <fullName evidence="4">DDE transposase family protein</fullName>
    </recommendedName>
</protein>
<reference evidence="2" key="1">
    <citation type="journal article" date="2021" name="Antonie Van Leeuwenhoek">
        <title>Draft genome and description of Waterburya agarophytonicola gen. nov. sp. nov. (Pleurocapsales, Cyanobacteria): a seaweed symbiont.</title>
        <authorList>
            <person name="Bonthond G."/>
            <person name="Shalygin S."/>
            <person name="Bayer T."/>
            <person name="Weinberger F."/>
        </authorList>
    </citation>
    <scope>NUCLEOTIDE SEQUENCE</scope>
    <source>
        <strain evidence="2">KI4</strain>
    </source>
</reference>
<evidence type="ECO:0000313" key="2">
    <source>
        <dbReference type="EMBL" id="MCC0176273.1"/>
    </source>
</evidence>
<evidence type="ECO:0000313" key="3">
    <source>
        <dbReference type="Proteomes" id="UP000729733"/>
    </source>
</evidence>
<evidence type="ECO:0008006" key="4">
    <source>
        <dbReference type="Google" id="ProtNLM"/>
    </source>
</evidence>
<dbReference type="AlphaFoldDB" id="A0A964BPT9"/>
<keyword evidence="3" id="KW-1185">Reference proteome</keyword>
<dbReference type="Proteomes" id="UP000729733">
    <property type="component" value="Unassembled WGS sequence"/>
</dbReference>
<organism evidence="2 3">
    <name type="scientific">Waterburya agarophytonicola KI4</name>
    <dbReference type="NCBI Taxonomy" id="2874699"/>
    <lineage>
        <taxon>Bacteria</taxon>
        <taxon>Bacillati</taxon>
        <taxon>Cyanobacteriota</taxon>
        <taxon>Cyanophyceae</taxon>
        <taxon>Pleurocapsales</taxon>
        <taxon>Hyellaceae</taxon>
        <taxon>Waterburya</taxon>
        <taxon>Waterburya agarophytonicola</taxon>
    </lineage>
</organism>
<comment type="caution">
    <text evidence="2">The sequence shown here is derived from an EMBL/GenBank/DDBJ whole genome shotgun (WGS) entry which is preliminary data.</text>
</comment>